<dbReference type="AlphaFoldDB" id="A0A8X6Q7L6"/>
<name>A0A8X6Q7L6_NEPPI</name>
<organism evidence="1 2">
    <name type="scientific">Nephila pilipes</name>
    <name type="common">Giant wood spider</name>
    <name type="synonym">Nephila maculata</name>
    <dbReference type="NCBI Taxonomy" id="299642"/>
    <lineage>
        <taxon>Eukaryota</taxon>
        <taxon>Metazoa</taxon>
        <taxon>Ecdysozoa</taxon>
        <taxon>Arthropoda</taxon>
        <taxon>Chelicerata</taxon>
        <taxon>Arachnida</taxon>
        <taxon>Araneae</taxon>
        <taxon>Araneomorphae</taxon>
        <taxon>Entelegynae</taxon>
        <taxon>Araneoidea</taxon>
        <taxon>Nephilidae</taxon>
        <taxon>Nephila</taxon>
    </lineage>
</organism>
<protein>
    <submittedName>
        <fullName evidence="1">Uncharacterized protein</fullName>
    </submittedName>
</protein>
<evidence type="ECO:0000313" key="1">
    <source>
        <dbReference type="EMBL" id="GFT99988.1"/>
    </source>
</evidence>
<dbReference type="Proteomes" id="UP000887013">
    <property type="component" value="Unassembled WGS sequence"/>
</dbReference>
<evidence type="ECO:0000313" key="2">
    <source>
        <dbReference type="Proteomes" id="UP000887013"/>
    </source>
</evidence>
<proteinExistence type="predicted"/>
<accession>A0A8X6Q7L6</accession>
<keyword evidence="2" id="KW-1185">Reference proteome</keyword>
<reference evidence="1" key="1">
    <citation type="submission" date="2020-08" db="EMBL/GenBank/DDBJ databases">
        <title>Multicomponent nature underlies the extraordinary mechanical properties of spider dragline silk.</title>
        <authorList>
            <person name="Kono N."/>
            <person name="Nakamura H."/>
            <person name="Mori M."/>
            <person name="Yoshida Y."/>
            <person name="Ohtoshi R."/>
            <person name="Malay A.D."/>
            <person name="Moran D.A.P."/>
            <person name="Tomita M."/>
            <person name="Numata K."/>
            <person name="Arakawa K."/>
        </authorList>
    </citation>
    <scope>NUCLEOTIDE SEQUENCE</scope>
</reference>
<dbReference type="EMBL" id="BMAW01027050">
    <property type="protein sequence ID" value="GFT99988.1"/>
    <property type="molecule type" value="Genomic_DNA"/>
</dbReference>
<gene>
    <name evidence="1" type="ORF">NPIL_80131</name>
</gene>
<comment type="caution">
    <text evidence="1">The sequence shown here is derived from an EMBL/GenBank/DDBJ whole genome shotgun (WGS) entry which is preliminary data.</text>
</comment>
<sequence length="84" mass="9850">MFGSWVDKIWRRKCLIGPETRESSPSLFFFTAFIHTTFPTSLQFHLEDFSSTKRFHTLSGAFYPKNLPQTDTHQRTLPALRTKL</sequence>